<protein>
    <submittedName>
        <fullName evidence="1">Uncharacterized protein</fullName>
    </submittedName>
</protein>
<dbReference type="EMBL" id="BARW01022444">
    <property type="protein sequence ID" value="GAI99505.1"/>
    <property type="molecule type" value="Genomic_DNA"/>
</dbReference>
<organism evidence="1">
    <name type="scientific">marine sediment metagenome</name>
    <dbReference type="NCBI Taxonomy" id="412755"/>
    <lineage>
        <taxon>unclassified sequences</taxon>
        <taxon>metagenomes</taxon>
        <taxon>ecological metagenomes</taxon>
    </lineage>
</organism>
<sequence length="48" mass="5242">ACPTCLLNFKEGARTAGIQLQIQDLPLLLPKYVKVMKKVQTAGAVKDE</sequence>
<dbReference type="AlphaFoldDB" id="X1UI01"/>
<proteinExistence type="predicted"/>
<gene>
    <name evidence="1" type="ORF">S12H4_37459</name>
</gene>
<reference evidence="1" key="1">
    <citation type="journal article" date="2014" name="Front. Microbiol.">
        <title>High frequency of phylogenetically diverse reductive dehalogenase-homologous genes in deep subseafloor sedimentary metagenomes.</title>
        <authorList>
            <person name="Kawai M."/>
            <person name="Futagami T."/>
            <person name="Toyoda A."/>
            <person name="Takaki Y."/>
            <person name="Nishi S."/>
            <person name="Hori S."/>
            <person name="Arai W."/>
            <person name="Tsubouchi T."/>
            <person name="Morono Y."/>
            <person name="Uchiyama I."/>
            <person name="Ito T."/>
            <person name="Fujiyama A."/>
            <person name="Inagaki F."/>
            <person name="Takami H."/>
        </authorList>
    </citation>
    <scope>NUCLEOTIDE SEQUENCE</scope>
    <source>
        <strain evidence="1">Expedition CK06-06</strain>
    </source>
</reference>
<accession>X1UI01</accession>
<comment type="caution">
    <text evidence="1">The sequence shown here is derived from an EMBL/GenBank/DDBJ whole genome shotgun (WGS) entry which is preliminary data.</text>
</comment>
<evidence type="ECO:0000313" key="1">
    <source>
        <dbReference type="EMBL" id="GAI99505.1"/>
    </source>
</evidence>
<feature type="non-terminal residue" evidence="1">
    <location>
        <position position="1"/>
    </location>
</feature>
<name>X1UI01_9ZZZZ</name>